<name>A0AAD1RM39_PELCU</name>
<dbReference type="AlphaFoldDB" id="A0AAD1RM39"/>
<keyword evidence="3" id="KW-1185">Reference proteome</keyword>
<protein>
    <submittedName>
        <fullName evidence="2">Uncharacterized protein</fullName>
    </submittedName>
</protein>
<proteinExistence type="predicted"/>
<evidence type="ECO:0000313" key="2">
    <source>
        <dbReference type="EMBL" id="CAH2273634.1"/>
    </source>
</evidence>
<gene>
    <name evidence="2" type="ORF">PECUL_23A047669</name>
</gene>
<organism evidence="2 3">
    <name type="scientific">Pelobates cultripes</name>
    <name type="common">Western spadefoot toad</name>
    <dbReference type="NCBI Taxonomy" id="61616"/>
    <lineage>
        <taxon>Eukaryota</taxon>
        <taxon>Metazoa</taxon>
        <taxon>Chordata</taxon>
        <taxon>Craniata</taxon>
        <taxon>Vertebrata</taxon>
        <taxon>Euteleostomi</taxon>
        <taxon>Amphibia</taxon>
        <taxon>Batrachia</taxon>
        <taxon>Anura</taxon>
        <taxon>Pelobatoidea</taxon>
        <taxon>Pelobatidae</taxon>
        <taxon>Pelobates</taxon>
    </lineage>
</organism>
<sequence>MLSDRGMAHRLAVKLVATWLRPVTRRRHYRYPLQERQPDPANIDEPTGGKRHHAAGATTLVPTLTRTRLPNQPPT</sequence>
<feature type="compositionally biased region" description="Low complexity" evidence="1">
    <location>
        <begin position="58"/>
        <end position="75"/>
    </location>
</feature>
<reference evidence="2" key="1">
    <citation type="submission" date="2022-03" db="EMBL/GenBank/DDBJ databases">
        <authorList>
            <person name="Alioto T."/>
            <person name="Alioto T."/>
            <person name="Gomez Garrido J."/>
        </authorList>
    </citation>
    <scope>NUCLEOTIDE SEQUENCE</scope>
</reference>
<dbReference type="Proteomes" id="UP001295444">
    <property type="component" value="Chromosome 03"/>
</dbReference>
<dbReference type="EMBL" id="OW240914">
    <property type="protein sequence ID" value="CAH2273634.1"/>
    <property type="molecule type" value="Genomic_DNA"/>
</dbReference>
<evidence type="ECO:0000313" key="3">
    <source>
        <dbReference type="Proteomes" id="UP001295444"/>
    </source>
</evidence>
<accession>A0AAD1RM39</accession>
<evidence type="ECO:0000256" key="1">
    <source>
        <dbReference type="SAM" id="MobiDB-lite"/>
    </source>
</evidence>
<feature type="region of interest" description="Disordered" evidence="1">
    <location>
        <begin position="30"/>
        <end position="75"/>
    </location>
</feature>